<protein>
    <submittedName>
        <fullName evidence="1">Uncharacterized protein</fullName>
    </submittedName>
</protein>
<dbReference type="Proteomes" id="UP000004528">
    <property type="component" value="Unassembled WGS sequence"/>
</dbReference>
<evidence type="ECO:0000313" key="1">
    <source>
        <dbReference type="EMBL" id="EER74767.1"/>
    </source>
</evidence>
<dbReference type="AlphaFoldDB" id="C5RB98"/>
<accession>C5RB98</accession>
<organism evidence="1 2">
    <name type="scientific">Weissella paramesenteroides ATCC 33313</name>
    <dbReference type="NCBI Taxonomy" id="585506"/>
    <lineage>
        <taxon>Bacteria</taxon>
        <taxon>Bacillati</taxon>
        <taxon>Bacillota</taxon>
        <taxon>Bacilli</taxon>
        <taxon>Lactobacillales</taxon>
        <taxon>Lactobacillaceae</taxon>
        <taxon>Weissella</taxon>
    </lineage>
</organism>
<sequence length="42" mass="4576">MLSDNGFVEVVKEPQQGGRSSKTGFLEQKGIVNGVVPVNMIW</sequence>
<comment type="caution">
    <text evidence="1">The sequence shown here is derived from an EMBL/GenBank/DDBJ whole genome shotgun (WGS) entry which is preliminary data.</text>
</comment>
<proteinExistence type="predicted"/>
<gene>
    <name evidence="1" type="ORF">HMPREF0877_1243</name>
</gene>
<dbReference type="HOGENOM" id="CLU_3259785_0_0_9"/>
<dbReference type="EMBL" id="ACKU01000014">
    <property type="protein sequence ID" value="EER74767.1"/>
    <property type="molecule type" value="Genomic_DNA"/>
</dbReference>
<reference evidence="1 2" key="1">
    <citation type="submission" date="2009-04" db="EMBL/GenBank/DDBJ databases">
        <authorList>
            <person name="Qin X."/>
            <person name="Bachman B."/>
            <person name="Battles P."/>
            <person name="Bell A."/>
            <person name="Bess C."/>
            <person name="Bickham C."/>
            <person name="Chaboub L."/>
            <person name="Chen D."/>
            <person name="Coyle M."/>
            <person name="Deiros D.R."/>
            <person name="Dinh H."/>
            <person name="Forbes L."/>
            <person name="Fowler G."/>
            <person name="Francisco L."/>
            <person name="Fu Q."/>
            <person name="Gubbala S."/>
            <person name="Hale W."/>
            <person name="Han Y."/>
            <person name="Hemphill L."/>
            <person name="Highlander S.K."/>
            <person name="Hirani K."/>
            <person name="Hogues M."/>
            <person name="Jackson L."/>
            <person name="Jakkamsetti A."/>
            <person name="Javaid M."/>
            <person name="Jiang H."/>
            <person name="Korchina V."/>
            <person name="Kovar C."/>
            <person name="Lara F."/>
            <person name="Lee S."/>
            <person name="Mata R."/>
            <person name="Mathew T."/>
            <person name="Moen C."/>
            <person name="Morales K."/>
            <person name="Munidasa M."/>
            <person name="Nazareth L."/>
            <person name="Ngo R."/>
            <person name="Nguyen L."/>
            <person name="Okwuonu G."/>
            <person name="Ongeri F."/>
            <person name="Patil S."/>
            <person name="Petrosino J."/>
            <person name="Pham C."/>
            <person name="Pham P."/>
            <person name="Pu L.-L."/>
            <person name="Puazo M."/>
            <person name="Raj R."/>
            <person name="Reid J."/>
            <person name="Rouhana J."/>
            <person name="Saada N."/>
            <person name="Shang Y."/>
            <person name="Simmons D."/>
            <person name="Thornton R."/>
            <person name="Warren J."/>
            <person name="Weissenberger G."/>
            <person name="Zhang J."/>
            <person name="Zhang L."/>
            <person name="Zhou C."/>
            <person name="Zhu D."/>
            <person name="Muzny D."/>
            <person name="Worley K."/>
            <person name="Gibbs R."/>
        </authorList>
    </citation>
    <scope>NUCLEOTIDE SEQUENCE [LARGE SCALE GENOMIC DNA]</scope>
    <source>
        <strain evidence="1 2">ATCC 33313</strain>
    </source>
</reference>
<keyword evidence="2" id="KW-1185">Reference proteome</keyword>
<name>C5RB98_WEIPA</name>
<evidence type="ECO:0000313" key="2">
    <source>
        <dbReference type="Proteomes" id="UP000004528"/>
    </source>
</evidence>